<comment type="caution">
    <text evidence="2">The sequence shown here is derived from an EMBL/GenBank/DDBJ whole genome shotgun (WGS) entry which is preliminary data.</text>
</comment>
<proteinExistence type="predicted"/>
<dbReference type="PANTHER" id="PTHR47342">
    <property type="entry name" value="PROTEIN PTST, CHLOROPLASTIC"/>
    <property type="match status" value="1"/>
</dbReference>
<dbReference type="AlphaFoldDB" id="A0A9Q1LK59"/>
<keyword evidence="3" id="KW-1185">Reference proteome</keyword>
<dbReference type="EMBL" id="JAJAGQ010000016">
    <property type="protein sequence ID" value="KAJ8539205.1"/>
    <property type="molecule type" value="Genomic_DNA"/>
</dbReference>
<feature type="chain" id="PRO_5040118568" evidence="1">
    <location>
        <begin position="19"/>
        <end position="78"/>
    </location>
</feature>
<evidence type="ECO:0000313" key="2">
    <source>
        <dbReference type="EMBL" id="KAJ8539205.1"/>
    </source>
</evidence>
<feature type="signal peptide" evidence="1">
    <location>
        <begin position="1"/>
        <end position="18"/>
    </location>
</feature>
<evidence type="ECO:0000313" key="3">
    <source>
        <dbReference type="Proteomes" id="UP001152561"/>
    </source>
</evidence>
<reference evidence="3" key="1">
    <citation type="journal article" date="2023" name="Proc. Natl. Acad. Sci. U.S.A.">
        <title>Genomic and structural basis for evolution of tropane alkaloid biosynthesis.</title>
        <authorList>
            <person name="Wanga Y.-J."/>
            <person name="Taina T."/>
            <person name="Yua J.-Y."/>
            <person name="Lia J."/>
            <person name="Xua B."/>
            <person name="Chenc J."/>
            <person name="D'Auriad J.C."/>
            <person name="Huanga J.-P."/>
            <person name="Huanga S.-X."/>
        </authorList>
    </citation>
    <scope>NUCLEOTIDE SEQUENCE [LARGE SCALE GENOMIC DNA]</scope>
    <source>
        <strain evidence="3">cv. KIB-2019</strain>
    </source>
</reference>
<accession>A0A9Q1LK59</accession>
<sequence>MITTLGCLIMYLIIIVQAKDGALVHFKSEFPVIELEIQVLVKLAEEIAKSDIPVGSRRINGRYIQSHLFSDHQGPIPY</sequence>
<organism evidence="2 3">
    <name type="scientific">Anisodus acutangulus</name>
    <dbReference type="NCBI Taxonomy" id="402998"/>
    <lineage>
        <taxon>Eukaryota</taxon>
        <taxon>Viridiplantae</taxon>
        <taxon>Streptophyta</taxon>
        <taxon>Embryophyta</taxon>
        <taxon>Tracheophyta</taxon>
        <taxon>Spermatophyta</taxon>
        <taxon>Magnoliopsida</taxon>
        <taxon>eudicotyledons</taxon>
        <taxon>Gunneridae</taxon>
        <taxon>Pentapetalae</taxon>
        <taxon>asterids</taxon>
        <taxon>lamiids</taxon>
        <taxon>Solanales</taxon>
        <taxon>Solanaceae</taxon>
        <taxon>Solanoideae</taxon>
        <taxon>Hyoscyameae</taxon>
        <taxon>Anisodus</taxon>
    </lineage>
</organism>
<evidence type="ECO:0000256" key="1">
    <source>
        <dbReference type="SAM" id="SignalP"/>
    </source>
</evidence>
<gene>
    <name evidence="2" type="ORF">K7X08_013457</name>
</gene>
<keyword evidence="1" id="KW-0732">Signal</keyword>
<name>A0A9Q1LK59_9SOLA</name>
<dbReference type="PANTHER" id="PTHR47342:SF1">
    <property type="entry name" value="PROTEIN PTST, CHLOROPLASTIC"/>
    <property type="match status" value="1"/>
</dbReference>
<protein>
    <submittedName>
        <fullName evidence="2">Uncharacterized protein</fullName>
    </submittedName>
</protein>
<dbReference type="OrthoDB" id="531008at2759"/>
<dbReference type="Proteomes" id="UP001152561">
    <property type="component" value="Unassembled WGS sequence"/>
</dbReference>